<dbReference type="GO" id="GO:0030261">
    <property type="term" value="P:chromosome condensation"/>
    <property type="evidence" value="ECO:0007669"/>
    <property type="project" value="TreeGrafter"/>
</dbReference>
<dbReference type="Pfam" id="PF00538">
    <property type="entry name" value="Linker_histone"/>
    <property type="match status" value="1"/>
</dbReference>
<dbReference type="PANTHER" id="PTHR11467">
    <property type="entry name" value="HISTONE H1"/>
    <property type="match status" value="1"/>
</dbReference>
<feature type="compositionally biased region" description="Basic and acidic residues" evidence="6">
    <location>
        <begin position="129"/>
        <end position="140"/>
    </location>
</feature>
<dbReference type="InterPro" id="IPR005818">
    <property type="entry name" value="Histone_H1/H5_H15"/>
</dbReference>
<dbReference type="GO" id="GO:0006334">
    <property type="term" value="P:nucleosome assembly"/>
    <property type="evidence" value="ECO:0007669"/>
    <property type="project" value="InterPro"/>
</dbReference>
<protein>
    <submittedName>
        <fullName evidence="8">HISTONE H1</fullName>
    </submittedName>
</protein>
<feature type="compositionally biased region" description="Polar residues" evidence="6">
    <location>
        <begin position="141"/>
        <end position="156"/>
    </location>
</feature>
<evidence type="ECO:0000256" key="4">
    <source>
        <dbReference type="ARBA" id="ARBA00023125"/>
    </source>
</evidence>
<dbReference type="SUPFAM" id="SSF46785">
    <property type="entry name" value="Winged helix' DNA-binding domain"/>
    <property type="match status" value="1"/>
</dbReference>
<dbReference type="SMART" id="SM00526">
    <property type="entry name" value="H15"/>
    <property type="match status" value="1"/>
</dbReference>
<dbReference type="InterPro" id="IPR036390">
    <property type="entry name" value="WH_DNA-bd_sf"/>
</dbReference>
<dbReference type="GO" id="GO:0003690">
    <property type="term" value="F:double-stranded DNA binding"/>
    <property type="evidence" value="ECO:0007669"/>
    <property type="project" value="TreeGrafter"/>
</dbReference>
<evidence type="ECO:0000259" key="7">
    <source>
        <dbReference type="PROSITE" id="PS51504"/>
    </source>
</evidence>
<comment type="subcellular location">
    <subcellularLocation>
        <location evidence="2">Chromosome</location>
    </subcellularLocation>
    <subcellularLocation>
        <location evidence="1">Nucleus</location>
    </subcellularLocation>
</comment>
<keyword evidence="5" id="KW-0539">Nucleus</keyword>
<gene>
    <name evidence="8" type="ORF">OIU74_003491</name>
</gene>
<accession>A0A9Q0UXX7</accession>
<dbReference type="EMBL" id="JAPFFM010000010">
    <property type="protein sequence ID" value="KAJ6738544.1"/>
    <property type="molecule type" value="Genomic_DNA"/>
</dbReference>
<dbReference type="GO" id="GO:0005730">
    <property type="term" value="C:nucleolus"/>
    <property type="evidence" value="ECO:0007669"/>
    <property type="project" value="TreeGrafter"/>
</dbReference>
<evidence type="ECO:0000256" key="2">
    <source>
        <dbReference type="ARBA" id="ARBA00004286"/>
    </source>
</evidence>
<sequence>MAAEEISKPPSLPPYPEMIWSAIAALNETGGSNKTSIAKYIESKYGDLLAGNTALLSHHLNRMTDTGELVFCKNNYMKPDPNAPPKRGRGRPPKPKDPIAPAADLPPARPRGRPPKDPNAPPKPPKGYRCGDWKAKREATQDGTTGQRNNRNTYSYHSGADDSR</sequence>
<evidence type="ECO:0000256" key="6">
    <source>
        <dbReference type="SAM" id="MobiDB-lite"/>
    </source>
</evidence>
<evidence type="ECO:0000256" key="5">
    <source>
        <dbReference type="ARBA" id="ARBA00023242"/>
    </source>
</evidence>
<reference evidence="8" key="1">
    <citation type="submission" date="2022-11" db="EMBL/GenBank/DDBJ databases">
        <authorList>
            <person name="Hyden B.L."/>
            <person name="Feng K."/>
            <person name="Yates T."/>
            <person name="Jawdy S."/>
            <person name="Smart L.B."/>
            <person name="Muchero W."/>
        </authorList>
    </citation>
    <scope>NUCLEOTIDE SEQUENCE</scope>
    <source>
        <tissue evidence="8">Shoot tip</tissue>
    </source>
</reference>
<comment type="caution">
    <text evidence="8">The sequence shown here is derived from an EMBL/GenBank/DDBJ whole genome shotgun (WGS) entry which is preliminary data.</text>
</comment>
<evidence type="ECO:0000313" key="9">
    <source>
        <dbReference type="Proteomes" id="UP001151752"/>
    </source>
</evidence>
<dbReference type="AlphaFoldDB" id="A0A9Q0UXX7"/>
<dbReference type="InterPro" id="IPR036388">
    <property type="entry name" value="WH-like_DNA-bd_sf"/>
</dbReference>
<dbReference type="InterPro" id="IPR000116">
    <property type="entry name" value="HMGA"/>
</dbReference>
<dbReference type="InterPro" id="IPR017956">
    <property type="entry name" value="AT_hook_DNA-bd_motif"/>
</dbReference>
<dbReference type="GO" id="GO:0045910">
    <property type="term" value="P:negative regulation of DNA recombination"/>
    <property type="evidence" value="ECO:0007669"/>
    <property type="project" value="TreeGrafter"/>
</dbReference>
<dbReference type="Gene3D" id="1.10.10.10">
    <property type="entry name" value="Winged helix-like DNA-binding domain superfamily/Winged helix DNA-binding domain"/>
    <property type="match status" value="1"/>
</dbReference>
<organism evidence="8 9">
    <name type="scientific">Salix koriyanagi</name>
    <dbReference type="NCBI Taxonomy" id="2511006"/>
    <lineage>
        <taxon>Eukaryota</taxon>
        <taxon>Viridiplantae</taxon>
        <taxon>Streptophyta</taxon>
        <taxon>Embryophyta</taxon>
        <taxon>Tracheophyta</taxon>
        <taxon>Spermatophyta</taxon>
        <taxon>Magnoliopsida</taxon>
        <taxon>eudicotyledons</taxon>
        <taxon>Gunneridae</taxon>
        <taxon>Pentapetalae</taxon>
        <taxon>rosids</taxon>
        <taxon>fabids</taxon>
        <taxon>Malpighiales</taxon>
        <taxon>Salicaceae</taxon>
        <taxon>Saliceae</taxon>
        <taxon>Salix</taxon>
    </lineage>
</organism>
<dbReference type="SMART" id="SM00384">
    <property type="entry name" value="AT_hook"/>
    <property type="match status" value="2"/>
</dbReference>
<evidence type="ECO:0000256" key="3">
    <source>
        <dbReference type="ARBA" id="ARBA00022737"/>
    </source>
</evidence>
<feature type="region of interest" description="Disordered" evidence="6">
    <location>
        <begin position="73"/>
        <end position="164"/>
    </location>
</feature>
<dbReference type="PROSITE" id="PS51504">
    <property type="entry name" value="H15"/>
    <property type="match status" value="1"/>
</dbReference>
<keyword evidence="4" id="KW-0238">DNA-binding</keyword>
<dbReference type="PRINTS" id="PR00929">
    <property type="entry name" value="ATHOOK"/>
</dbReference>
<evidence type="ECO:0000256" key="1">
    <source>
        <dbReference type="ARBA" id="ARBA00004123"/>
    </source>
</evidence>
<keyword evidence="9" id="KW-1185">Reference proteome</keyword>
<evidence type="ECO:0000313" key="8">
    <source>
        <dbReference type="EMBL" id="KAJ6738544.1"/>
    </source>
</evidence>
<dbReference type="FunFam" id="1.10.10.10:FF:000493">
    <property type="entry name" value="HMG-Y-related protein A"/>
    <property type="match status" value="1"/>
</dbReference>
<dbReference type="Proteomes" id="UP001151752">
    <property type="component" value="Chromosome 4"/>
</dbReference>
<dbReference type="PRINTS" id="PR00930">
    <property type="entry name" value="HIGHMOBLTYIY"/>
</dbReference>
<dbReference type="GO" id="GO:0000786">
    <property type="term" value="C:nucleosome"/>
    <property type="evidence" value="ECO:0007669"/>
    <property type="project" value="InterPro"/>
</dbReference>
<dbReference type="GO" id="GO:0031492">
    <property type="term" value="F:nucleosomal DNA binding"/>
    <property type="evidence" value="ECO:0007669"/>
    <property type="project" value="TreeGrafter"/>
</dbReference>
<feature type="domain" description="H15" evidence="7">
    <location>
        <begin position="11"/>
        <end position="80"/>
    </location>
</feature>
<keyword evidence="3" id="KW-0677">Repeat</keyword>
<dbReference type="GO" id="GO:0006355">
    <property type="term" value="P:regulation of DNA-templated transcription"/>
    <property type="evidence" value="ECO:0007669"/>
    <property type="project" value="InterPro"/>
</dbReference>
<reference evidence="8" key="2">
    <citation type="journal article" date="2023" name="Int. J. Mol. Sci.">
        <title>De Novo Assembly and Annotation of 11 Diverse Shrub Willow (Salix) Genomes Reveals Novel Gene Organization in Sex-Linked Regions.</title>
        <authorList>
            <person name="Hyden B."/>
            <person name="Feng K."/>
            <person name="Yates T.B."/>
            <person name="Jawdy S."/>
            <person name="Cereghino C."/>
            <person name="Smart L.B."/>
            <person name="Muchero W."/>
        </authorList>
    </citation>
    <scope>NUCLEOTIDE SEQUENCE</scope>
    <source>
        <tissue evidence="8">Shoot tip</tissue>
    </source>
</reference>
<dbReference type="PANTHER" id="PTHR11467:SF162">
    <property type="entry name" value="HMG-Y-RELATED PROTEIN A"/>
    <property type="match status" value="1"/>
</dbReference>
<proteinExistence type="predicted"/>
<name>A0A9Q0UXX7_9ROSI</name>